<evidence type="ECO:0000313" key="2">
    <source>
        <dbReference type="Proteomes" id="UP000214646"/>
    </source>
</evidence>
<dbReference type="EMBL" id="NIDE01000014">
    <property type="protein sequence ID" value="OWK37415.1"/>
    <property type="molecule type" value="Genomic_DNA"/>
</dbReference>
<organism evidence="1 2">
    <name type="scientific">Fimbriiglobus ruber</name>
    <dbReference type="NCBI Taxonomy" id="1908690"/>
    <lineage>
        <taxon>Bacteria</taxon>
        <taxon>Pseudomonadati</taxon>
        <taxon>Planctomycetota</taxon>
        <taxon>Planctomycetia</taxon>
        <taxon>Gemmatales</taxon>
        <taxon>Gemmataceae</taxon>
        <taxon>Fimbriiglobus</taxon>
    </lineage>
</organism>
<reference evidence="2" key="1">
    <citation type="submission" date="2017-06" db="EMBL/GenBank/DDBJ databases">
        <title>Genome analysis of Fimbriiglobus ruber SP5, the first member of the order Planctomycetales with confirmed chitinolytic capability.</title>
        <authorList>
            <person name="Ravin N.V."/>
            <person name="Rakitin A.L."/>
            <person name="Ivanova A.A."/>
            <person name="Beletsky A.V."/>
            <person name="Kulichevskaya I.S."/>
            <person name="Mardanov A.V."/>
            <person name="Dedysh S.N."/>
        </authorList>
    </citation>
    <scope>NUCLEOTIDE SEQUENCE [LARGE SCALE GENOMIC DNA]</scope>
    <source>
        <strain evidence="2">SP5</strain>
    </source>
</reference>
<comment type="caution">
    <text evidence="1">The sequence shown here is derived from an EMBL/GenBank/DDBJ whole genome shotgun (WGS) entry which is preliminary data.</text>
</comment>
<dbReference type="AlphaFoldDB" id="A0A225DLU1"/>
<evidence type="ECO:0000313" key="1">
    <source>
        <dbReference type="EMBL" id="OWK37415.1"/>
    </source>
</evidence>
<proteinExistence type="predicted"/>
<sequence>MIGLGRDDRGIAVTATLEKVVLAEYPDTWPASGSVTAVAELRHRLKSVRASH</sequence>
<name>A0A225DLU1_9BACT</name>
<protein>
    <submittedName>
        <fullName evidence="1">Uncharacterized protein</fullName>
    </submittedName>
</protein>
<accession>A0A225DLU1</accession>
<gene>
    <name evidence="1" type="ORF">FRUB_06535</name>
</gene>
<dbReference type="Proteomes" id="UP000214646">
    <property type="component" value="Unassembled WGS sequence"/>
</dbReference>
<keyword evidence="2" id="KW-1185">Reference proteome</keyword>